<dbReference type="SUPFAM" id="SSF46565">
    <property type="entry name" value="Chaperone J-domain"/>
    <property type="match status" value="1"/>
</dbReference>
<dbReference type="Gene3D" id="1.10.287.110">
    <property type="entry name" value="DnaJ domain"/>
    <property type="match status" value="1"/>
</dbReference>
<evidence type="ECO:0000313" key="9">
    <source>
        <dbReference type="Proteomes" id="UP001152178"/>
    </source>
</evidence>
<dbReference type="PROSITE" id="PS50076">
    <property type="entry name" value="DNAJ_2"/>
    <property type="match status" value="1"/>
</dbReference>
<keyword evidence="3 6" id="KW-1133">Transmembrane helix</keyword>
<dbReference type="Proteomes" id="UP001152178">
    <property type="component" value="Unassembled WGS sequence"/>
</dbReference>
<dbReference type="PANTHER" id="PTHR12763:SF28">
    <property type="entry name" value="GEO10507P1-RELATED"/>
    <property type="match status" value="1"/>
</dbReference>
<dbReference type="CDD" id="cd06257">
    <property type="entry name" value="DnaJ"/>
    <property type="match status" value="1"/>
</dbReference>
<dbReference type="SMART" id="SM00271">
    <property type="entry name" value="DnaJ"/>
    <property type="match status" value="1"/>
</dbReference>
<evidence type="ECO:0000256" key="5">
    <source>
        <dbReference type="ARBA" id="ARBA00038105"/>
    </source>
</evidence>
<dbReference type="RefSeq" id="WP_269905599.1">
    <property type="nucleotide sequence ID" value="NZ_JAPFQA010000004.1"/>
</dbReference>
<feature type="domain" description="J" evidence="7">
    <location>
        <begin position="180"/>
        <end position="233"/>
    </location>
</feature>
<dbReference type="Pfam" id="PF00226">
    <property type="entry name" value="DnaJ"/>
    <property type="match status" value="1"/>
</dbReference>
<keyword evidence="9" id="KW-1185">Reference proteome</keyword>
<accession>A0ABT4QU48</accession>
<evidence type="ECO:0000256" key="6">
    <source>
        <dbReference type="SAM" id="Phobius"/>
    </source>
</evidence>
<reference evidence="8" key="1">
    <citation type="submission" date="2022-11" db="EMBL/GenBank/DDBJ databases">
        <authorList>
            <person name="Coimbra C."/>
        </authorList>
    </citation>
    <scope>NUCLEOTIDE SEQUENCE</scope>
    <source>
        <strain evidence="8">Jales19</strain>
    </source>
</reference>
<proteinExistence type="inferred from homology"/>
<dbReference type="InterPro" id="IPR036869">
    <property type="entry name" value="J_dom_sf"/>
</dbReference>
<comment type="subcellular location">
    <subcellularLocation>
        <location evidence="1">Membrane</location>
        <topology evidence="1">Single-pass membrane protein</topology>
    </subcellularLocation>
</comment>
<keyword evidence="4 6" id="KW-0472">Membrane</keyword>
<organism evidence="8 9">
    <name type="scientific">Mesorhizobium qingshengii</name>
    <dbReference type="NCBI Taxonomy" id="1165689"/>
    <lineage>
        <taxon>Bacteria</taxon>
        <taxon>Pseudomonadati</taxon>
        <taxon>Pseudomonadota</taxon>
        <taxon>Alphaproteobacteria</taxon>
        <taxon>Hyphomicrobiales</taxon>
        <taxon>Phyllobacteriaceae</taxon>
        <taxon>Mesorhizobium</taxon>
    </lineage>
</organism>
<keyword evidence="2 6" id="KW-0812">Transmembrane</keyword>
<evidence type="ECO:0000256" key="2">
    <source>
        <dbReference type="ARBA" id="ARBA00022692"/>
    </source>
</evidence>
<sequence>MLGAIIVLGALLLVLLSAATAFLRADPARLASGMRTLAPILLALVGGTLLLVGREGIGGIILFAAIAWYGATRVSRPDAKLASGKRSTVRTAALEMELDHETGGLEGLVLAGRHDGKILGAMGQAEMQQLYRELSGDPESRQLLETYLDGRFPVWRKNAETNGGEGLGVAPGPGAMTKEEAYKVLGLEAGAAAADVRKAHRRLMQRLHPDIGGTSFLAARINEAKDVLLSNHN</sequence>
<evidence type="ECO:0000256" key="1">
    <source>
        <dbReference type="ARBA" id="ARBA00004167"/>
    </source>
</evidence>
<comment type="caution">
    <text evidence="8">The sequence shown here is derived from an EMBL/GenBank/DDBJ whole genome shotgun (WGS) entry which is preliminary data.</text>
</comment>
<protein>
    <submittedName>
        <fullName evidence="8">DnaJ domain-containing protein</fullName>
    </submittedName>
</protein>
<evidence type="ECO:0000256" key="3">
    <source>
        <dbReference type="ARBA" id="ARBA00022989"/>
    </source>
</evidence>
<evidence type="ECO:0000259" key="7">
    <source>
        <dbReference type="PROSITE" id="PS50076"/>
    </source>
</evidence>
<dbReference type="PANTHER" id="PTHR12763">
    <property type="match status" value="1"/>
</dbReference>
<comment type="similarity">
    <text evidence="5">Belongs to the TIM14 family.</text>
</comment>
<name>A0ABT4QU48_9HYPH</name>
<dbReference type="EMBL" id="JAPFQA010000004">
    <property type="protein sequence ID" value="MCZ8545107.1"/>
    <property type="molecule type" value="Genomic_DNA"/>
</dbReference>
<evidence type="ECO:0000256" key="4">
    <source>
        <dbReference type="ARBA" id="ARBA00023136"/>
    </source>
</evidence>
<evidence type="ECO:0000313" key="8">
    <source>
        <dbReference type="EMBL" id="MCZ8545107.1"/>
    </source>
</evidence>
<feature type="transmembrane region" description="Helical" evidence="6">
    <location>
        <begin position="40"/>
        <end position="71"/>
    </location>
</feature>
<gene>
    <name evidence="8" type="ORF">OOJ09_13015</name>
</gene>
<dbReference type="InterPro" id="IPR001623">
    <property type="entry name" value="DnaJ_domain"/>
</dbReference>